<dbReference type="PANTHER" id="PTHR39150">
    <property type="entry name" value="54S RIBOSOMAL PROTEIN L28, MITOCHONDRIAL"/>
    <property type="match status" value="1"/>
</dbReference>
<dbReference type="AlphaFoldDB" id="A0A5Q4BE37"/>
<name>A0A5Q4BE37_9PEZI</name>
<protein>
    <submittedName>
        <fullName evidence="2">Uncharacterized protein</fullName>
    </submittedName>
</protein>
<keyword evidence="3" id="KW-1185">Reference proteome</keyword>
<dbReference type="PANTHER" id="PTHR39150:SF1">
    <property type="entry name" value="LARGE RIBOSOMAL SUBUNIT PROTEIN ML40"/>
    <property type="match status" value="1"/>
</dbReference>
<dbReference type="EMBL" id="PUHP01001768">
    <property type="protein sequence ID" value="TQN65190.1"/>
    <property type="molecule type" value="Genomic_DNA"/>
</dbReference>
<dbReference type="OrthoDB" id="2098203at2759"/>
<feature type="compositionally biased region" description="Low complexity" evidence="1">
    <location>
        <begin position="485"/>
        <end position="495"/>
    </location>
</feature>
<proteinExistence type="predicted"/>
<accession>A0A5Q4BE37</accession>
<dbReference type="GO" id="GO:0032543">
    <property type="term" value="P:mitochondrial translation"/>
    <property type="evidence" value="ECO:0007669"/>
    <property type="project" value="InterPro"/>
</dbReference>
<feature type="region of interest" description="Disordered" evidence="1">
    <location>
        <begin position="485"/>
        <end position="510"/>
    </location>
</feature>
<dbReference type="Proteomes" id="UP000326340">
    <property type="component" value="Unassembled WGS sequence"/>
</dbReference>
<feature type="non-terminal residue" evidence="2">
    <location>
        <position position="626"/>
    </location>
</feature>
<sequence>MTSSLGLPGPSGNDPSDAALNRRWNEFLDMHNLRPILQTSPAQIDQQHADALAALRVPYEQRAANEAYVLSIWDQIDLIVDYLPPDVNPEWRAQEQLLKKTALRLAARRSRLKADMELCEAHWEPNVLPLDMTPKGKGASEKKIEVATSLINTSYYLGHEPGDPIFSYCPLPLTAPNDERNFTYRGCVPRDPREDLLRLQLLLPKVVAHVVALLAFSPEMISDFPEKCWGLMDRTDDLASGDDKYGGLLSEIRTLWVHKFSGKDPAVSAAYMEFLQGHALVGEAAWLVCGLCRGGLDIKCPKKRRRLRGLWYGLLPLMTVLTFDKDEEMTTFDGLETIVEPYVRDQGRKAHDMVFRDGEYDRALLYHEDAIHKNHSIHSIYANYNGRYHPTAGAVFYPGSYRLPPSDPALDPDDSDSEPVPISDEVLAACDSIDWRFGTPAEPAQTESPEPVVPAVEATAAKRKRKEPGRLTPLDAELAATASRALSTSAPLAARKATSSSSGGGTPEYAGRVANLRQHLFAQAPPPLRMARNRHLRHWTIHRAWLLLQRQQREAREKELSRMQQSMYLANEELRRSAGPGTRDEGWLYRVSQEKKGVYGPGAVPIEYARQQTETPARQAWNHEWK</sequence>
<evidence type="ECO:0000313" key="2">
    <source>
        <dbReference type="EMBL" id="TQN65190.1"/>
    </source>
</evidence>
<reference evidence="2 3" key="1">
    <citation type="journal article" date="2019" name="Sci. Rep.">
        <title>Colletotrichum shisoi sp. nov., an anthracnose pathogen of Perilla frutescens in Japan: molecular phylogenetic, morphological and genomic evidence.</title>
        <authorList>
            <person name="Gan P."/>
            <person name="Tsushima A."/>
            <person name="Hiroyama R."/>
            <person name="Narusaka M."/>
            <person name="Takano Y."/>
            <person name="Narusaka Y."/>
            <person name="Kawaradani M."/>
            <person name="Damm U."/>
            <person name="Shirasu K."/>
        </authorList>
    </citation>
    <scope>NUCLEOTIDE SEQUENCE [LARGE SCALE GENOMIC DNA]</scope>
    <source>
        <strain evidence="2 3">PG-2018a</strain>
    </source>
</reference>
<dbReference type="GO" id="GO:0005739">
    <property type="term" value="C:mitochondrion"/>
    <property type="evidence" value="ECO:0007669"/>
    <property type="project" value="GOC"/>
</dbReference>
<dbReference type="GO" id="GO:0003735">
    <property type="term" value="F:structural constituent of ribosome"/>
    <property type="evidence" value="ECO:0007669"/>
    <property type="project" value="InterPro"/>
</dbReference>
<gene>
    <name evidence="2" type="ORF">CSHISOI_10241</name>
</gene>
<evidence type="ECO:0000313" key="3">
    <source>
        <dbReference type="Proteomes" id="UP000326340"/>
    </source>
</evidence>
<dbReference type="InterPro" id="IPR042831">
    <property type="entry name" value="Ribosomal_mL40_fung"/>
</dbReference>
<dbReference type="Gene3D" id="6.10.250.3440">
    <property type="match status" value="1"/>
</dbReference>
<organism evidence="2 3">
    <name type="scientific">Colletotrichum shisoi</name>
    <dbReference type="NCBI Taxonomy" id="2078593"/>
    <lineage>
        <taxon>Eukaryota</taxon>
        <taxon>Fungi</taxon>
        <taxon>Dikarya</taxon>
        <taxon>Ascomycota</taxon>
        <taxon>Pezizomycotina</taxon>
        <taxon>Sordariomycetes</taxon>
        <taxon>Hypocreomycetidae</taxon>
        <taxon>Glomerellales</taxon>
        <taxon>Glomerellaceae</taxon>
        <taxon>Colletotrichum</taxon>
        <taxon>Colletotrichum destructivum species complex</taxon>
    </lineage>
</organism>
<comment type="caution">
    <text evidence="2">The sequence shown here is derived from an EMBL/GenBank/DDBJ whole genome shotgun (WGS) entry which is preliminary data.</text>
</comment>
<evidence type="ECO:0000256" key="1">
    <source>
        <dbReference type="SAM" id="MobiDB-lite"/>
    </source>
</evidence>